<feature type="transmembrane region" description="Helical" evidence="8">
    <location>
        <begin position="227"/>
        <end position="245"/>
    </location>
</feature>
<comment type="subcellular location">
    <subcellularLocation>
        <location evidence="1">Membrane</location>
        <topology evidence="1">Multi-pass membrane protein</topology>
    </subcellularLocation>
</comment>
<feature type="domain" description="NADH:quinone oxidoreductase/Mrp antiporter transmembrane" evidence="9">
    <location>
        <begin position="110"/>
        <end position="397"/>
    </location>
</feature>
<feature type="transmembrane region" description="Helical" evidence="8">
    <location>
        <begin position="187"/>
        <end position="206"/>
    </location>
</feature>
<evidence type="ECO:0000313" key="10">
    <source>
        <dbReference type="EMBL" id="ADI75244.1"/>
    </source>
</evidence>
<evidence type="ECO:0000256" key="2">
    <source>
        <dbReference type="ARBA" id="ARBA00012944"/>
    </source>
</evidence>
<feature type="transmembrane region" description="Helical" evidence="8">
    <location>
        <begin position="481"/>
        <end position="500"/>
    </location>
</feature>
<feature type="transmembrane region" description="Helical" evidence="8">
    <location>
        <begin position="310"/>
        <end position="330"/>
    </location>
</feature>
<accession>E3UFE5</accession>
<proteinExistence type="predicted"/>
<reference evidence="10" key="1">
    <citation type="journal article" date="2010" name="BMC Evol. Biol.">
        <title>The phylogenetic position of Acoela as revealed by the complete mitochondrial genome of Symsagittifera roscoffensis.</title>
        <authorList>
            <person name="Mwinyi A."/>
            <person name="Bailly X."/>
            <person name="Bourlat S.J."/>
            <person name="Jondelius U."/>
            <person name="Littlewood D.T.J."/>
            <person name="Podsiadlowski L."/>
        </authorList>
    </citation>
    <scope>NUCLEOTIDE SEQUENCE</scope>
</reference>
<feature type="transmembrane region" description="Helical" evidence="8">
    <location>
        <begin position="63"/>
        <end position="84"/>
    </location>
</feature>
<keyword evidence="3 8" id="KW-0812">Transmembrane</keyword>
<evidence type="ECO:0000256" key="5">
    <source>
        <dbReference type="ARBA" id="ARBA00023136"/>
    </source>
</evidence>
<feature type="transmembrane region" description="Helical" evidence="8">
    <location>
        <begin position="257"/>
        <end position="277"/>
    </location>
</feature>
<evidence type="ECO:0000259" key="9">
    <source>
        <dbReference type="Pfam" id="PF00361"/>
    </source>
</evidence>
<dbReference type="PRINTS" id="PR01434">
    <property type="entry name" value="NADHDHGNASE5"/>
</dbReference>
<dbReference type="RefSeq" id="YP_003934240.1">
    <property type="nucleotide sequence ID" value="NC_014578.1"/>
</dbReference>
<dbReference type="CTD" id="4540"/>
<geneLocation type="mitochondrion" evidence="10"/>
<comment type="catalytic activity">
    <reaction evidence="7">
        <text>a ubiquinone + NADH + 5 H(+)(in) = a ubiquinol + NAD(+) + 4 H(+)(out)</text>
        <dbReference type="Rhea" id="RHEA:29091"/>
        <dbReference type="Rhea" id="RHEA-COMP:9565"/>
        <dbReference type="Rhea" id="RHEA-COMP:9566"/>
        <dbReference type="ChEBI" id="CHEBI:15378"/>
        <dbReference type="ChEBI" id="CHEBI:16389"/>
        <dbReference type="ChEBI" id="CHEBI:17976"/>
        <dbReference type="ChEBI" id="CHEBI:57540"/>
        <dbReference type="ChEBI" id="CHEBI:57945"/>
        <dbReference type="EC" id="7.1.1.2"/>
    </reaction>
</comment>
<dbReference type="InterPro" id="IPR003945">
    <property type="entry name" value="NU5C-like"/>
</dbReference>
<evidence type="ECO:0000256" key="6">
    <source>
        <dbReference type="ARBA" id="ARBA00031027"/>
    </source>
</evidence>
<dbReference type="Pfam" id="PF00361">
    <property type="entry name" value="Proton_antipo_M"/>
    <property type="match status" value="1"/>
</dbReference>
<feature type="transmembrane region" description="Helical" evidence="8">
    <location>
        <begin position="351"/>
        <end position="370"/>
    </location>
</feature>
<dbReference type="GO" id="GO:0003954">
    <property type="term" value="F:NADH dehydrogenase activity"/>
    <property type="evidence" value="ECO:0007669"/>
    <property type="project" value="TreeGrafter"/>
</dbReference>
<dbReference type="InterPro" id="IPR001750">
    <property type="entry name" value="ND/Mrp_TM"/>
</dbReference>
<feature type="transmembrane region" description="Helical" evidence="8">
    <location>
        <begin position="284"/>
        <end position="304"/>
    </location>
</feature>
<protein>
    <recommendedName>
        <fullName evidence="2">NADH:ubiquinone reductase (H(+)-translocating)</fullName>
        <ecNumber evidence="2">7.1.1.2</ecNumber>
    </recommendedName>
    <alternativeName>
        <fullName evidence="6">NADH dehydrogenase subunit 5</fullName>
    </alternativeName>
</protein>
<name>E3UFE5_SYMRO</name>
<evidence type="ECO:0000256" key="4">
    <source>
        <dbReference type="ARBA" id="ARBA00022989"/>
    </source>
</evidence>
<feature type="transmembrane region" description="Helical" evidence="8">
    <location>
        <begin position="432"/>
        <end position="458"/>
    </location>
</feature>
<dbReference type="AlphaFoldDB" id="E3UFE5"/>
<gene>
    <name evidence="10" type="primary">ND5</name>
</gene>
<dbReference type="EC" id="7.1.1.2" evidence="2"/>
<dbReference type="PANTHER" id="PTHR42829:SF2">
    <property type="entry name" value="NADH-UBIQUINONE OXIDOREDUCTASE CHAIN 5"/>
    <property type="match status" value="1"/>
</dbReference>
<sequence length="591" mass="67945">MKNLSSSILLIFGFLKKAPIVFVSFPLFWYNTKSELMKWNLKGSAFVSEGFLKSGVLLEFPSVFFMFFVATIGSAVLIFSMYYMPSNEISLFSWMIYLFMVLMIMLTMSINLITMFFGWEGVGVMSFILIGWFSSREDAVSGAKKAVLFNRFTDFFFLLLLIIELGELFSFFNTIMSKDFLTLNNNYFMFLLISISIIFSISGKSAQFMFHPWLTAAMEGPTPVSSLLHSSTMVVAGVWLLYMISPFLESSDFNFTSLIILSISSLTLVGSSIWALSQFDLKKIVALSTTSQLSFMMMLIIMGYPDLGFFHMICHGFFKALIFMGSGVSIHSLSSSSQDIRKISSSKSNSFLSIFFLLGNLGLMGIPFWGGFFSKHLMLNVFIGLDESMITSFFFMLILFFSGSLTISYSLKSVQVMYMNKSMIDFKKEKSVFSNNFFSEIFPTFSLSFLVIFFFYFLNQKYFSLSFHWKEMLAPKVKMPLMNYDFFFLLSLGVSIFFLSKSSSFNLSFFFSSVLIYNLSFFSKKIFKTQIQFLTEGYLSKTILKKSLNFFWKEKDLINSSFLSKDLSSNSWNFNLMLFFISFLLLLLYFL</sequence>
<dbReference type="GO" id="GO:0015990">
    <property type="term" value="P:electron transport coupled proton transport"/>
    <property type="evidence" value="ECO:0007669"/>
    <property type="project" value="TreeGrafter"/>
</dbReference>
<feature type="transmembrane region" description="Helical" evidence="8">
    <location>
        <begin position="7"/>
        <end position="30"/>
    </location>
</feature>
<evidence type="ECO:0000256" key="1">
    <source>
        <dbReference type="ARBA" id="ARBA00004141"/>
    </source>
</evidence>
<evidence type="ECO:0000256" key="8">
    <source>
        <dbReference type="SAM" id="Phobius"/>
    </source>
</evidence>
<evidence type="ECO:0000256" key="7">
    <source>
        <dbReference type="ARBA" id="ARBA00049551"/>
    </source>
</evidence>
<feature type="transmembrane region" description="Helical" evidence="8">
    <location>
        <begin position="572"/>
        <end position="590"/>
    </location>
</feature>
<evidence type="ECO:0000256" key="3">
    <source>
        <dbReference type="ARBA" id="ARBA00022692"/>
    </source>
</evidence>
<feature type="transmembrane region" description="Helical" evidence="8">
    <location>
        <begin position="507"/>
        <end position="527"/>
    </location>
</feature>
<feature type="transmembrane region" description="Helical" evidence="8">
    <location>
        <begin position="390"/>
        <end position="411"/>
    </location>
</feature>
<feature type="transmembrane region" description="Helical" evidence="8">
    <location>
        <begin position="155"/>
        <end position="175"/>
    </location>
</feature>
<feature type="transmembrane region" description="Helical" evidence="8">
    <location>
        <begin position="116"/>
        <end position="134"/>
    </location>
</feature>
<dbReference type="EMBL" id="HM237350">
    <property type="protein sequence ID" value="ADI75244.1"/>
    <property type="molecule type" value="Genomic_DNA"/>
</dbReference>
<dbReference type="GO" id="GO:0042773">
    <property type="term" value="P:ATP synthesis coupled electron transport"/>
    <property type="evidence" value="ECO:0007669"/>
    <property type="project" value="InterPro"/>
</dbReference>
<keyword evidence="10" id="KW-0496">Mitochondrion</keyword>
<dbReference type="GeneID" id="9829950"/>
<dbReference type="GO" id="GO:0016020">
    <property type="term" value="C:membrane"/>
    <property type="evidence" value="ECO:0007669"/>
    <property type="project" value="UniProtKB-SubCell"/>
</dbReference>
<dbReference type="GO" id="GO:0008137">
    <property type="term" value="F:NADH dehydrogenase (ubiquinone) activity"/>
    <property type="evidence" value="ECO:0007669"/>
    <property type="project" value="UniProtKB-EC"/>
</dbReference>
<keyword evidence="4 8" id="KW-1133">Transmembrane helix</keyword>
<feature type="transmembrane region" description="Helical" evidence="8">
    <location>
        <begin position="91"/>
        <end position="110"/>
    </location>
</feature>
<dbReference type="PANTHER" id="PTHR42829">
    <property type="entry name" value="NADH-UBIQUINONE OXIDOREDUCTASE CHAIN 5"/>
    <property type="match status" value="1"/>
</dbReference>
<organism evidence="10">
    <name type="scientific">Symsagittifera roscoffensis</name>
    <name type="common">Mint-sauce worm</name>
    <name type="synonym">Convoluta roscoffensis</name>
    <dbReference type="NCBI Taxonomy" id="84072"/>
    <lineage>
        <taxon>Eukaryota</taxon>
        <taxon>Metazoa</taxon>
        <taxon>Xenacoelomorpha</taxon>
        <taxon>Acoelomorpha</taxon>
        <taxon>Acoela</taxon>
        <taxon>Sagittiferidae</taxon>
        <taxon>Symsagittifera</taxon>
    </lineage>
</organism>
<keyword evidence="5 8" id="KW-0472">Membrane</keyword>